<dbReference type="EMBL" id="BMTF01000014">
    <property type="protein sequence ID" value="GGV89191.1"/>
    <property type="molecule type" value="Genomic_DNA"/>
</dbReference>
<sequence length="133" mass="13193">MGMGMGMGMGIGIATGTGTGVLAERQVYLDSHPIPQQHPSTATNGHKRQGTAARPAAILSSRSGTRGAPPGGGGGLHTHAAVGDEELAGEVVGPGMSFPGAGVMTAPGATALQRPFCSPYRKAIDFVMPATAA</sequence>
<accession>A0ABQ2W2D0</accession>
<protein>
    <submittedName>
        <fullName evidence="2">Uncharacterized protein</fullName>
    </submittedName>
</protein>
<evidence type="ECO:0000313" key="2">
    <source>
        <dbReference type="EMBL" id="GGV89191.1"/>
    </source>
</evidence>
<name>A0ABQ2W2D0_9ACTN</name>
<dbReference type="Proteomes" id="UP000660675">
    <property type="component" value="Unassembled WGS sequence"/>
</dbReference>
<organism evidence="2 3">
    <name type="scientific">Streptomyces gelaticus</name>
    <dbReference type="NCBI Taxonomy" id="285446"/>
    <lineage>
        <taxon>Bacteria</taxon>
        <taxon>Bacillati</taxon>
        <taxon>Actinomycetota</taxon>
        <taxon>Actinomycetes</taxon>
        <taxon>Kitasatosporales</taxon>
        <taxon>Streptomycetaceae</taxon>
        <taxon>Streptomyces</taxon>
    </lineage>
</organism>
<feature type="region of interest" description="Disordered" evidence="1">
    <location>
        <begin position="32"/>
        <end position="84"/>
    </location>
</feature>
<evidence type="ECO:0000313" key="3">
    <source>
        <dbReference type="Proteomes" id="UP000660675"/>
    </source>
</evidence>
<proteinExistence type="predicted"/>
<keyword evidence="3" id="KW-1185">Reference proteome</keyword>
<comment type="caution">
    <text evidence="2">The sequence shown here is derived from an EMBL/GenBank/DDBJ whole genome shotgun (WGS) entry which is preliminary data.</text>
</comment>
<reference evidence="3" key="1">
    <citation type="journal article" date="2019" name="Int. J. Syst. Evol. Microbiol.">
        <title>The Global Catalogue of Microorganisms (GCM) 10K type strain sequencing project: providing services to taxonomists for standard genome sequencing and annotation.</title>
        <authorList>
            <consortium name="The Broad Institute Genomics Platform"/>
            <consortium name="The Broad Institute Genome Sequencing Center for Infectious Disease"/>
            <person name="Wu L."/>
            <person name="Ma J."/>
        </authorList>
    </citation>
    <scope>NUCLEOTIDE SEQUENCE [LARGE SCALE GENOMIC DNA]</scope>
    <source>
        <strain evidence="3">JCM 4376</strain>
    </source>
</reference>
<evidence type="ECO:0000256" key="1">
    <source>
        <dbReference type="SAM" id="MobiDB-lite"/>
    </source>
</evidence>
<gene>
    <name evidence="2" type="ORF">GCM10015535_42450</name>
</gene>